<keyword evidence="4 5" id="KW-0539">Nucleus</keyword>
<dbReference type="Proteomes" id="UP000007875">
    <property type="component" value="Unassembled WGS sequence"/>
</dbReference>
<evidence type="ECO:0000259" key="7">
    <source>
        <dbReference type="PROSITE" id="PS50071"/>
    </source>
</evidence>
<keyword evidence="3 5" id="KW-0371">Homeobox</keyword>
<dbReference type="InParanoid" id="H2ZDB0"/>
<dbReference type="Pfam" id="PF16493">
    <property type="entry name" value="Meis_PKNOX_N"/>
    <property type="match status" value="1"/>
</dbReference>
<reference evidence="8" key="3">
    <citation type="submission" date="2025-09" db="UniProtKB">
        <authorList>
            <consortium name="Ensembl"/>
        </authorList>
    </citation>
    <scope>IDENTIFICATION</scope>
</reference>
<proteinExistence type="inferred from homology"/>
<dbReference type="InterPro" id="IPR050224">
    <property type="entry name" value="TALE_homeobox"/>
</dbReference>
<dbReference type="AlphaFoldDB" id="H2ZDB0"/>
<dbReference type="Gene3D" id="1.10.10.60">
    <property type="entry name" value="Homeodomain-like"/>
    <property type="match status" value="1"/>
</dbReference>
<dbReference type="FunCoup" id="H2ZDB0">
    <property type="interactions" value="16"/>
</dbReference>
<evidence type="ECO:0000256" key="6">
    <source>
        <dbReference type="SAM" id="MobiDB-lite"/>
    </source>
</evidence>
<feature type="region of interest" description="Disordered" evidence="6">
    <location>
        <begin position="312"/>
        <end position="436"/>
    </location>
</feature>
<sequence>MSQDMTQHQYTSDCHGQVDAVGSAVEALDDATQLENDKHLIKSHPLFVLLELLFEKCERATRGEDNPTSRGFDEDIQEFVHREDVRMSPIIIDNPEIDNLMIKAIQVLRIHLLELEKVNELCKDFCHRYITCLKGKMHSENLLRTDLTNFGDMATQSIIAQNSQCMANTPNANVTVNQQGEIVLQSGLYQSPNGQIINQSDNIDGSTPLSQVGVSPPSTQMHMMSSQQLFHLPHQQLSSGGLPDEGSSRKTKRGVLPKQATEILRSWLFSHIVHPYPTEDEKRTLATQTNLTLLQVNNWFINARRRILQPMLDASNPDPTTLPAASPKAKKSKPQSSRPTERFWPNSLSYNGSQNNEEPKEHDSSSGLLSSINRPSCAQQSSNNKERSDLISYNTSNTDNSPPNNSSIGHRSPNHLHHYPHNDRSITSSTLSVGNN</sequence>
<comment type="subcellular location">
    <subcellularLocation>
        <location evidence="5">Nucleus</location>
    </subcellularLocation>
</comment>
<evidence type="ECO:0000313" key="8">
    <source>
        <dbReference type="Ensembl" id="ENSCSAVP00000015576.1"/>
    </source>
</evidence>
<feature type="region of interest" description="Disordered" evidence="6">
    <location>
        <begin position="235"/>
        <end position="257"/>
    </location>
</feature>
<evidence type="ECO:0000313" key="9">
    <source>
        <dbReference type="Proteomes" id="UP000007875"/>
    </source>
</evidence>
<dbReference type="InterPro" id="IPR032453">
    <property type="entry name" value="PKNOX/Meis_N"/>
</dbReference>
<keyword evidence="2 5" id="KW-0238">DNA-binding</keyword>
<protein>
    <recommendedName>
        <fullName evidence="7">Homeobox domain-containing protein</fullName>
    </recommendedName>
</protein>
<evidence type="ECO:0000256" key="2">
    <source>
        <dbReference type="ARBA" id="ARBA00023125"/>
    </source>
</evidence>
<dbReference type="CDD" id="cd00086">
    <property type="entry name" value="homeodomain"/>
    <property type="match status" value="1"/>
</dbReference>
<organism evidence="8 9">
    <name type="scientific">Ciona savignyi</name>
    <name type="common">Pacific transparent sea squirt</name>
    <dbReference type="NCBI Taxonomy" id="51511"/>
    <lineage>
        <taxon>Eukaryota</taxon>
        <taxon>Metazoa</taxon>
        <taxon>Chordata</taxon>
        <taxon>Tunicata</taxon>
        <taxon>Ascidiacea</taxon>
        <taxon>Phlebobranchia</taxon>
        <taxon>Cionidae</taxon>
        <taxon>Ciona</taxon>
    </lineage>
</organism>
<dbReference type="OMA" id="WERFINA"/>
<name>H2ZDB0_CIOSA</name>
<dbReference type="Pfam" id="PF05920">
    <property type="entry name" value="Homeobox_KN"/>
    <property type="match status" value="1"/>
</dbReference>
<feature type="compositionally biased region" description="Low complexity" evidence="6">
    <location>
        <begin position="392"/>
        <end position="407"/>
    </location>
</feature>
<evidence type="ECO:0000256" key="3">
    <source>
        <dbReference type="ARBA" id="ARBA00023155"/>
    </source>
</evidence>
<feature type="compositionally biased region" description="Polar residues" evidence="6">
    <location>
        <begin position="365"/>
        <end position="383"/>
    </location>
</feature>
<feature type="compositionally biased region" description="Polar residues" evidence="6">
    <location>
        <begin position="346"/>
        <end position="356"/>
    </location>
</feature>
<dbReference type="GO" id="GO:0003677">
    <property type="term" value="F:DNA binding"/>
    <property type="evidence" value="ECO:0007669"/>
    <property type="project" value="UniProtKB-UniRule"/>
</dbReference>
<dbReference type="eggNOG" id="KOG0773">
    <property type="taxonomic scope" value="Eukaryota"/>
</dbReference>
<feature type="domain" description="Homeobox" evidence="7">
    <location>
        <begin position="247"/>
        <end position="310"/>
    </location>
</feature>
<dbReference type="InterPro" id="IPR009057">
    <property type="entry name" value="Homeodomain-like_sf"/>
</dbReference>
<dbReference type="InterPro" id="IPR001356">
    <property type="entry name" value="HD"/>
</dbReference>
<evidence type="ECO:0000256" key="5">
    <source>
        <dbReference type="PROSITE-ProRule" id="PRU00108"/>
    </source>
</evidence>
<dbReference type="HOGENOM" id="CLU_023139_0_1_1"/>
<dbReference type="SMART" id="SM00389">
    <property type="entry name" value="HOX"/>
    <property type="match status" value="1"/>
</dbReference>
<dbReference type="GO" id="GO:0006355">
    <property type="term" value="P:regulation of DNA-templated transcription"/>
    <property type="evidence" value="ECO:0007669"/>
    <property type="project" value="InterPro"/>
</dbReference>
<evidence type="ECO:0000256" key="1">
    <source>
        <dbReference type="ARBA" id="ARBA00009661"/>
    </source>
</evidence>
<dbReference type="InterPro" id="IPR008422">
    <property type="entry name" value="KN_HD"/>
</dbReference>
<comment type="similarity">
    <text evidence="1">Belongs to the TALE/MEIS homeobox family.</text>
</comment>
<feature type="DNA-binding region" description="Homeobox" evidence="5">
    <location>
        <begin position="249"/>
        <end position="311"/>
    </location>
</feature>
<dbReference type="Ensembl" id="ENSCSAVT00000015754.1">
    <property type="protein sequence ID" value="ENSCSAVP00000015576.1"/>
    <property type="gene ID" value="ENSCSAVG00000009146.1"/>
</dbReference>
<dbReference type="STRING" id="51511.ENSCSAVP00000015576"/>
<dbReference type="GO" id="GO:0005634">
    <property type="term" value="C:nucleus"/>
    <property type="evidence" value="ECO:0007669"/>
    <property type="project" value="UniProtKB-SubCell"/>
</dbReference>
<reference evidence="8" key="2">
    <citation type="submission" date="2025-08" db="UniProtKB">
        <authorList>
            <consortium name="Ensembl"/>
        </authorList>
    </citation>
    <scope>IDENTIFICATION</scope>
</reference>
<dbReference type="FunFam" id="1.10.10.60:FF:000004">
    <property type="entry name" value="Meis2 homeobox isoform 2c"/>
    <property type="match status" value="1"/>
</dbReference>
<accession>H2ZDB0</accession>
<evidence type="ECO:0000256" key="4">
    <source>
        <dbReference type="ARBA" id="ARBA00023242"/>
    </source>
</evidence>
<dbReference type="SUPFAM" id="SSF46689">
    <property type="entry name" value="Homeodomain-like"/>
    <property type="match status" value="1"/>
</dbReference>
<dbReference type="PROSITE" id="PS50071">
    <property type="entry name" value="HOMEOBOX_2"/>
    <property type="match status" value="1"/>
</dbReference>
<dbReference type="PANTHER" id="PTHR11850">
    <property type="entry name" value="HOMEOBOX PROTEIN TRANSCRIPTION FACTORS"/>
    <property type="match status" value="1"/>
</dbReference>
<dbReference type="GeneTree" id="ENSGT00940000170693"/>
<feature type="compositionally biased region" description="Polar residues" evidence="6">
    <location>
        <begin position="425"/>
        <end position="436"/>
    </location>
</feature>
<reference evidence="9" key="1">
    <citation type="submission" date="2003-08" db="EMBL/GenBank/DDBJ databases">
        <authorList>
            <person name="Birren B."/>
            <person name="Nusbaum C."/>
            <person name="Abebe A."/>
            <person name="Abouelleil A."/>
            <person name="Adekoya E."/>
            <person name="Ait-zahra M."/>
            <person name="Allen N."/>
            <person name="Allen T."/>
            <person name="An P."/>
            <person name="Anderson M."/>
            <person name="Anderson S."/>
            <person name="Arachchi H."/>
            <person name="Armbruster J."/>
            <person name="Bachantsang P."/>
            <person name="Baldwin J."/>
            <person name="Barry A."/>
            <person name="Bayul T."/>
            <person name="Blitshsteyn B."/>
            <person name="Bloom T."/>
            <person name="Blye J."/>
            <person name="Boguslavskiy L."/>
            <person name="Borowsky M."/>
            <person name="Boukhgalter B."/>
            <person name="Brunache A."/>
            <person name="Butler J."/>
            <person name="Calixte N."/>
            <person name="Calvo S."/>
            <person name="Camarata J."/>
            <person name="Campo K."/>
            <person name="Chang J."/>
            <person name="Cheshatsang Y."/>
            <person name="Citroen M."/>
            <person name="Collymore A."/>
            <person name="Considine T."/>
            <person name="Cook A."/>
            <person name="Cooke P."/>
            <person name="Corum B."/>
            <person name="Cuomo C."/>
            <person name="David R."/>
            <person name="Dawoe T."/>
            <person name="Degray S."/>
            <person name="Dodge S."/>
            <person name="Dooley K."/>
            <person name="Dorje P."/>
            <person name="Dorjee K."/>
            <person name="Dorris L."/>
            <person name="Duffey N."/>
            <person name="Dupes A."/>
            <person name="Elkins T."/>
            <person name="Engels R."/>
            <person name="Erickson J."/>
            <person name="Farina A."/>
            <person name="Faro S."/>
            <person name="Ferreira P."/>
            <person name="Fischer H."/>
            <person name="Fitzgerald M."/>
            <person name="Foley K."/>
            <person name="Gage D."/>
            <person name="Galagan J."/>
            <person name="Gearin G."/>
            <person name="Gnerre S."/>
            <person name="Gnirke A."/>
            <person name="Goyette A."/>
            <person name="Graham J."/>
            <person name="Grandbois E."/>
            <person name="Gyaltsen K."/>
            <person name="Hafez N."/>
            <person name="Hagopian D."/>
            <person name="Hagos B."/>
            <person name="Hall J."/>
            <person name="Hatcher B."/>
            <person name="Heller A."/>
            <person name="Higgins H."/>
            <person name="Honan T."/>
            <person name="Horn A."/>
            <person name="Houde N."/>
            <person name="Hughes L."/>
            <person name="Hulme W."/>
            <person name="Husby E."/>
            <person name="Iliev I."/>
            <person name="Jaffe D."/>
            <person name="Jones C."/>
            <person name="Kamal M."/>
            <person name="Kamat A."/>
            <person name="Kamvysselis M."/>
            <person name="Karlsson E."/>
            <person name="Kells C."/>
            <person name="Kieu A."/>
            <person name="Kisner P."/>
            <person name="Kodira C."/>
            <person name="Kulbokas E."/>
            <person name="Labutti K."/>
            <person name="Lama D."/>
            <person name="Landers T."/>
            <person name="Leger J."/>
            <person name="Levine S."/>
            <person name="Lewis D."/>
            <person name="Lewis T."/>
            <person name="Lindblad-toh K."/>
            <person name="Liu X."/>
            <person name="Lokyitsang T."/>
            <person name="Lokyitsang Y."/>
            <person name="Lucien O."/>
            <person name="Lui A."/>
            <person name="Ma L.J."/>
            <person name="Mabbitt R."/>
            <person name="Macdonald J."/>
            <person name="Maclean C."/>
            <person name="Major J."/>
            <person name="Manning J."/>
            <person name="Marabella R."/>
            <person name="Maru K."/>
            <person name="Matthews C."/>
            <person name="Mauceli E."/>
            <person name="Mccarthy M."/>
            <person name="Mcdonough S."/>
            <person name="Mcghee T."/>
            <person name="Meldrim J."/>
            <person name="Meneus L."/>
            <person name="Mesirov J."/>
            <person name="Mihalev A."/>
            <person name="Mihova T."/>
            <person name="Mikkelsen T."/>
            <person name="Mlenga V."/>
            <person name="Moru K."/>
            <person name="Mozes J."/>
            <person name="Mulrain L."/>
            <person name="Munson G."/>
            <person name="Naylor J."/>
            <person name="Newes C."/>
            <person name="Nguyen C."/>
            <person name="Nguyen N."/>
            <person name="Nguyen T."/>
            <person name="Nicol R."/>
            <person name="Nielsen C."/>
            <person name="Nizzari M."/>
            <person name="Norbu C."/>
            <person name="Norbu N."/>
            <person name="O'donnell P."/>
            <person name="Okoawo O."/>
            <person name="O'leary S."/>
            <person name="Omotosho B."/>
            <person name="O'neill K."/>
            <person name="Osman S."/>
            <person name="Parker S."/>
            <person name="Perrin D."/>
            <person name="Phunkhang P."/>
            <person name="Piqani B."/>
            <person name="Purcell S."/>
            <person name="Rachupka T."/>
            <person name="Ramasamy U."/>
            <person name="Rameau R."/>
            <person name="Ray V."/>
            <person name="Raymond C."/>
            <person name="Retta R."/>
            <person name="Richardson S."/>
            <person name="Rise C."/>
            <person name="Rodriguez J."/>
            <person name="Rogers J."/>
            <person name="Rogov P."/>
            <person name="Rutman M."/>
            <person name="Schupbach R."/>
            <person name="Seaman C."/>
            <person name="Settipalli S."/>
            <person name="Sharpe T."/>
            <person name="Sheridan J."/>
            <person name="Sherpa N."/>
            <person name="Shi J."/>
            <person name="Smirnov S."/>
            <person name="Smith C."/>
            <person name="Sougnez C."/>
            <person name="Spencer B."/>
            <person name="Stalker J."/>
            <person name="Stange-thomann N."/>
            <person name="Stavropoulos S."/>
            <person name="Stetson K."/>
            <person name="Stone C."/>
            <person name="Stone S."/>
            <person name="Stubbs M."/>
            <person name="Talamas J."/>
            <person name="Tchuinga P."/>
            <person name="Tenzing P."/>
            <person name="Tesfaye S."/>
            <person name="Theodore J."/>
            <person name="Thoulutsang Y."/>
            <person name="Topham K."/>
            <person name="Towey S."/>
            <person name="Tsamla T."/>
            <person name="Tsomo N."/>
            <person name="Vallee D."/>
            <person name="Vassiliev H."/>
            <person name="Venkataraman V."/>
            <person name="Vinson J."/>
            <person name="Vo A."/>
            <person name="Wade C."/>
            <person name="Wang S."/>
            <person name="Wangchuk T."/>
            <person name="Wangdi T."/>
            <person name="Whittaker C."/>
            <person name="Wilkinson J."/>
            <person name="Wu Y."/>
            <person name="Wyman D."/>
            <person name="Yadav S."/>
            <person name="Yang S."/>
            <person name="Yang X."/>
            <person name="Yeager S."/>
            <person name="Yee E."/>
            <person name="Young G."/>
            <person name="Zainoun J."/>
            <person name="Zembeck L."/>
            <person name="Zimmer A."/>
            <person name="Zody M."/>
            <person name="Lander E."/>
        </authorList>
    </citation>
    <scope>NUCLEOTIDE SEQUENCE [LARGE SCALE GENOMIC DNA]</scope>
</reference>
<keyword evidence="9" id="KW-1185">Reference proteome</keyword>